<comment type="caution">
    <text evidence="1">The sequence shown here is derived from an EMBL/GenBank/DDBJ whole genome shotgun (WGS) entry which is preliminary data.</text>
</comment>
<evidence type="ECO:0000313" key="1">
    <source>
        <dbReference type="EMBL" id="KSA03623.1"/>
    </source>
</evidence>
<dbReference type="RefSeq" id="XP_015469725.1">
    <property type="nucleotide sequence ID" value="XM_015609428.1"/>
</dbReference>
<dbReference type="PANTHER" id="PTHR28254">
    <property type="entry name" value="CYTOCHROME B-C1 COMPLEX SUBUNIT 10"/>
    <property type="match status" value="1"/>
</dbReference>
<name>A0A0V1Q569_9ASCO</name>
<dbReference type="AlphaFoldDB" id="A0A0V1Q569"/>
<sequence>MVSYIRGPAYKSVKTIAGLNLPLIRKYVPNLVIWGGAGIAGVATFTEGIPLFKDTFYTKIPYFGQHWVYNPDPEEVPV</sequence>
<organism evidence="1 2">
    <name type="scientific">Debaryomyces fabryi</name>
    <dbReference type="NCBI Taxonomy" id="58627"/>
    <lineage>
        <taxon>Eukaryota</taxon>
        <taxon>Fungi</taxon>
        <taxon>Dikarya</taxon>
        <taxon>Ascomycota</taxon>
        <taxon>Saccharomycotina</taxon>
        <taxon>Pichiomycetes</taxon>
        <taxon>Debaryomycetaceae</taxon>
        <taxon>Debaryomyces</taxon>
    </lineage>
</organism>
<protein>
    <recommendedName>
        <fullName evidence="3">Cytochrome b-c1 complex subunit 10</fullName>
    </recommendedName>
</protein>
<dbReference type="PANTHER" id="PTHR28254:SF1">
    <property type="entry name" value="CYTOCHROME B-C1 COMPLEX SUBUNIT 10, MITOCHONDRIAL"/>
    <property type="match status" value="1"/>
</dbReference>
<gene>
    <name evidence="1" type="ORF">AC631_00598</name>
</gene>
<keyword evidence="2" id="KW-1185">Reference proteome</keyword>
<evidence type="ECO:0000313" key="2">
    <source>
        <dbReference type="Proteomes" id="UP000054251"/>
    </source>
</evidence>
<reference evidence="1 2" key="1">
    <citation type="submission" date="2015-11" db="EMBL/GenBank/DDBJ databases">
        <title>The genome of Debaryomyces fabryi.</title>
        <authorList>
            <person name="Tafer H."/>
            <person name="Lopandic K."/>
        </authorList>
    </citation>
    <scope>NUCLEOTIDE SEQUENCE [LARGE SCALE GENOMIC DNA]</scope>
    <source>
        <strain evidence="1 2">CBS 789</strain>
    </source>
</reference>
<dbReference type="Pfam" id="PF09796">
    <property type="entry name" value="QCR10"/>
    <property type="match status" value="1"/>
</dbReference>
<evidence type="ECO:0008006" key="3">
    <source>
        <dbReference type="Google" id="ProtNLM"/>
    </source>
</evidence>
<dbReference type="GO" id="GO:0005739">
    <property type="term" value="C:mitochondrion"/>
    <property type="evidence" value="ECO:0007669"/>
    <property type="project" value="GOC"/>
</dbReference>
<dbReference type="GO" id="GO:0006122">
    <property type="term" value="P:mitochondrial electron transport, ubiquinol to cytochrome c"/>
    <property type="evidence" value="ECO:0007669"/>
    <property type="project" value="InterPro"/>
</dbReference>
<proteinExistence type="predicted"/>
<dbReference type="EMBL" id="LMYN01000007">
    <property type="protein sequence ID" value="KSA03623.1"/>
    <property type="molecule type" value="Genomic_DNA"/>
</dbReference>
<dbReference type="Proteomes" id="UP000054251">
    <property type="component" value="Unassembled WGS sequence"/>
</dbReference>
<dbReference type="GeneID" id="26837607"/>
<dbReference type="InterPro" id="IPR019182">
    <property type="entry name" value="Cytochrome_b-c1_su10_fun"/>
</dbReference>
<dbReference type="OrthoDB" id="2391627at2759"/>
<accession>A0A0V1Q569</accession>